<organism evidence="1 2">
    <name type="scientific">Yoonia algicola</name>
    <dbReference type="NCBI Taxonomy" id="3137368"/>
    <lineage>
        <taxon>Bacteria</taxon>
        <taxon>Pseudomonadati</taxon>
        <taxon>Pseudomonadota</taxon>
        <taxon>Alphaproteobacteria</taxon>
        <taxon>Rhodobacterales</taxon>
        <taxon>Paracoccaceae</taxon>
        <taxon>Yoonia</taxon>
    </lineage>
</organism>
<proteinExistence type="predicted"/>
<name>A0AAN0M2I7_9RHOB</name>
<gene>
    <name evidence="1" type="ORF">AABB28_16630</name>
</gene>
<keyword evidence="2" id="KW-1185">Reference proteome</keyword>
<protein>
    <submittedName>
        <fullName evidence="1">DUF3618 domain-containing protein</fullName>
    </submittedName>
</protein>
<dbReference type="Pfam" id="PF12277">
    <property type="entry name" value="DUF3618"/>
    <property type="match status" value="1"/>
</dbReference>
<dbReference type="KEGG" id="yag:AABB28_16630"/>
<dbReference type="RefSeq" id="WP_342069829.1">
    <property type="nucleotide sequence ID" value="NZ_CP151762.1"/>
</dbReference>
<dbReference type="InterPro" id="IPR022062">
    <property type="entry name" value="DUF3618"/>
</dbReference>
<dbReference type="EMBL" id="CP151762">
    <property type="protein sequence ID" value="WZU63448.1"/>
    <property type="molecule type" value="Genomic_DNA"/>
</dbReference>
<reference evidence="1 2" key="1">
    <citation type="submission" date="2024-04" db="EMBL/GenBank/DDBJ databases">
        <title>Phylogenomic analyses of a clade within the roseobacter group suggest taxonomic reassignments of species of the genera Aestuariivita, Citreicella, Loktanella, Nautella, Pelagibaca, Ruegeria, Thalassobius, Thiobacimonas and Tropicibacter, and the proposal o.</title>
        <authorList>
            <person name="Jeon C.O."/>
        </authorList>
    </citation>
    <scope>NUCLEOTIDE SEQUENCE [LARGE SCALE GENOMIC DNA]</scope>
    <source>
        <strain evidence="1 2">G8-12</strain>
    </source>
</reference>
<sequence length="247" mass="26225">MPDIDEISKRVEVDRARLAGTLDDLTDTVSPQRLTDEMASAAQDIGGDLAQKAWTSLRDNPAGGLLVTIGLGLLASGSAQRPVPASRPQSTAVDPDDALVGFDARVAAADAKMRADMSSEKEAHPQASKLKAALNAGLDHLPAKARNRVVEARKAAIAAQEIVERKARRATRKTKGFVHEQPLTVGALAVGFGILAGALLPGTRREDEMLGKRRDALMADARNALEEEVLKATKQAEITLRRKTGTG</sequence>
<accession>A0AAN0M2I7</accession>
<evidence type="ECO:0000313" key="1">
    <source>
        <dbReference type="EMBL" id="WZU63448.1"/>
    </source>
</evidence>
<dbReference type="Proteomes" id="UP001451782">
    <property type="component" value="Chromosome"/>
</dbReference>
<evidence type="ECO:0000313" key="2">
    <source>
        <dbReference type="Proteomes" id="UP001451782"/>
    </source>
</evidence>
<dbReference type="AlphaFoldDB" id="A0AAN0M2I7"/>